<sequence length="166" mass="17879">MVMTSAIHATAYIVRDLATSEITESITKAISERLETSVVAAISPQVAKIFSASKNLAKINKDSKTLINSTDPNQLESKVQGLIANVGTIKESLEDMKTFIATQNCTIPPTPYRDALASTPPNPNQIPLGKQLSLECTKAHTAIKERQILIDPSSNHHLLNSTTVGT</sequence>
<evidence type="ECO:0000313" key="2">
    <source>
        <dbReference type="Proteomes" id="UP000054217"/>
    </source>
</evidence>
<name>A0A0C3ID49_PISTI</name>
<protein>
    <submittedName>
        <fullName evidence="1">Uncharacterized protein</fullName>
    </submittedName>
</protein>
<dbReference type="EMBL" id="KN832081">
    <property type="protein sequence ID" value="KIN94962.1"/>
    <property type="molecule type" value="Genomic_DNA"/>
</dbReference>
<dbReference type="AlphaFoldDB" id="A0A0C3ID49"/>
<proteinExistence type="predicted"/>
<evidence type="ECO:0000313" key="1">
    <source>
        <dbReference type="EMBL" id="KIN94962.1"/>
    </source>
</evidence>
<accession>A0A0C3ID49</accession>
<dbReference type="Proteomes" id="UP000054217">
    <property type="component" value="Unassembled WGS sequence"/>
</dbReference>
<dbReference type="OrthoDB" id="10584338at2759"/>
<keyword evidence="2" id="KW-1185">Reference proteome</keyword>
<organism evidence="1 2">
    <name type="scientific">Pisolithus tinctorius Marx 270</name>
    <dbReference type="NCBI Taxonomy" id="870435"/>
    <lineage>
        <taxon>Eukaryota</taxon>
        <taxon>Fungi</taxon>
        <taxon>Dikarya</taxon>
        <taxon>Basidiomycota</taxon>
        <taxon>Agaricomycotina</taxon>
        <taxon>Agaricomycetes</taxon>
        <taxon>Agaricomycetidae</taxon>
        <taxon>Boletales</taxon>
        <taxon>Sclerodermatineae</taxon>
        <taxon>Pisolithaceae</taxon>
        <taxon>Pisolithus</taxon>
    </lineage>
</organism>
<gene>
    <name evidence="1" type="ORF">M404DRAFT_34581</name>
</gene>
<dbReference type="InParanoid" id="A0A0C3ID49"/>
<reference evidence="1 2" key="1">
    <citation type="submission" date="2014-04" db="EMBL/GenBank/DDBJ databases">
        <authorList>
            <consortium name="DOE Joint Genome Institute"/>
            <person name="Kuo A."/>
            <person name="Kohler A."/>
            <person name="Costa M.D."/>
            <person name="Nagy L.G."/>
            <person name="Floudas D."/>
            <person name="Copeland A."/>
            <person name="Barry K.W."/>
            <person name="Cichocki N."/>
            <person name="Veneault-Fourrey C."/>
            <person name="LaButti K."/>
            <person name="Lindquist E.A."/>
            <person name="Lipzen A."/>
            <person name="Lundell T."/>
            <person name="Morin E."/>
            <person name="Murat C."/>
            <person name="Sun H."/>
            <person name="Tunlid A."/>
            <person name="Henrissat B."/>
            <person name="Grigoriev I.V."/>
            <person name="Hibbett D.S."/>
            <person name="Martin F."/>
            <person name="Nordberg H.P."/>
            <person name="Cantor M.N."/>
            <person name="Hua S.X."/>
        </authorList>
    </citation>
    <scope>NUCLEOTIDE SEQUENCE [LARGE SCALE GENOMIC DNA]</scope>
    <source>
        <strain evidence="1 2">Marx 270</strain>
    </source>
</reference>
<reference evidence="2" key="2">
    <citation type="submission" date="2015-01" db="EMBL/GenBank/DDBJ databases">
        <title>Evolutionary Origins and Diversification of the Mycorrhizal Mutualists.</title>
        <authorList>
            <consortium name="DOE Joint Genome Institute"/>
            <consortium name="Mycorrhizal Genomics Consortium"/>
            <person name="Kohler A."/>
            <person name="Kuo A."/>
            <person name="Nagy L.G."/>
            <person name="Floudas D."/>
            <person name="Copeland A."/>
            <person name="Barry K.W."/>
            <person name="Cichocki N."/>
            <person name="Veneault-Fourrey C."/>
            <person name="LaButti K."/>
            <person name="Lindquist E.A."/>
            <person name="Lipzen A."/>
            <person name="Lundell T."/>
            <person name="Morin E."/>
            <person name="Murat C."/>
            <person name="Riley R."/>
            <person name="Ohm R."/>
            <person name="Sun H."/>
            <person name="Tunlid A."/>
            <person name="Henrissat B."/>
            <person name="Grigoriev I.V."/>
            <person name="Hibbett D.S."/>
            <person name="Martin F."/>
        </authorList>
    </citation>
    <scope>NUCLEOTIDE SEQUENCE [LARGE SCALE GENOMIC DNA]</scope>
    <source>
        <strain evidence="2">Marx 270</strain>
    </source>
</reference>
<dbReference type="HOGENOM" id="CLU_134560_0_0_1"/>